<keyword evidence="4" id="KW-1185">Reference proteome</keyword>
<dbReference type="PATRIC" id="fig|1747903.4.peg.572"/>
<dbReference type="RefSeq" id="WP_150127941.1">
    <property type="nucleotide sequence ID" value="NZ_LOCQ01000061.1"/>
</dbReference>
<dbReference type="HAMAP" id="MF_02215">
    <property type="entry name" value="UbiJ"/>
    <property type="match status" value="1"/>
</dbReference>
<comment type="subcellular location">
    <subcellularLocation>
        <location evidence="1">Cytoplasm</location>
    </subcellularLocation>
</comment>
<dbReference type="Proteomes" id="UP000092713">
    <property type="component" value="Unassembled WGS sequence"/>
</dbReference>
<dbReference type="GO" id="GO:0006744">
    <property type="term" value="P:ubiquinone biosynthetic process"/>
    <property type="evidence" value="ECO:0007669"/>
    <property type="project" value="UniProtKB-UniRule"/>
</dbReference>
<protein>
    <recommendedName>
        <fullName evidence="1">Ubiquinone biosynthesis accessory factor UbiJ</fullName>
    </recommendedName>
</protein>
<comment type="caution">
    <text evidence="3">The sequence shown here is derived from an EMBL/GenBank/DDBJ whole genome shotgun (WGS) entry which is preliminary data.</text>
</comment>
<organism evidence="3 4">
    <name type="scientific">Janthinobacterium psychrotolerans</name>
    <dbReference type="NCBI Taxonomy" id="1747903"/>
    <lineage>
        <taxon>Bacteria</taxon>
        <taxon>Pseudomonadati</taxon>
        <taxon>Pseudomonadota</taxon>
        <taxon>Betaproteobacteria</taxon>
        <taxon>Burkholderiales</taxon>
        <taxon>Oxalobacteraceae</taxon>
        <taxon>Janthinobacterium</taxon>
    </lineage>
</organism>
<dbReference type="EMBL" id="LOCQ01000061">
    <property type="protein sequence ID" value="OBV37076.1"/>
    <property type="molecule type" value="Genomic_DNA"/>
</dbReference>
<evidence type="ECO:0000259" key="2">
    <source>
        <dbReference type="Pfam" id="PF02036"/>
    </source>
</evidence>
<evidence type="ECO:0000313" key="4">
    <source>
        <dbReference type="Proteomes" id="UP000092713"/>
    </source>
</evidence>
<reference evidence="3 4" key="1">
    <citation type="submission" date="2016-04" db="EMBL/GenBank/DDBJ databases">
        <title>Draft genome sequence of Janthinobacterium psychrotolerans sp. nov., isolated from freshwater sediments in Denmark.</title>
        <authorList>
            <person name="Gong X."/>
            <person name="Skrivergaard S."/>
            <person name="Korsgaard B.S."/>
            <person name="Schreiber L."/>
            <person name="Marshall I.P."/>
            <person name="Finster K."/>
            <person name="Schramm A."/>
        </authorList>
    </citation>
    <scope>NUCLEOTIDE SEQUENCE [LARGE SCALE GENOMIC DNA]</scope>
    <source>
        <strain evidence="3 4">S3-2</strain>
    </source>
</reference>
<proteinExistence type="inferred from homology"/>
<comment type="function">
    <text evidence="1">Required for ubiquinone (coenzyme Q) biosynthesis. Binds hydrophobic ubiquinone biosynthetic intermediates via its SCP2 domain and is essential for the stability of the Ubi complex. May constitute a docking platform where Ubi enzymes assemble and access their SCP2-bound polyprenyl substrates.</text>
</comment>
<dbReference type="STRING" id="1747903.ASR47_1002127"/>
<evidence type="ECO:0000313" key="3">
    <source>
        <dbReference type="EMBL" id="OBV37076.1"/>
    </source>
</evidence>
<dbReference type="InterPro" id="IPR038989">
    <property type="entry name" value="UbiJ"/>
</dbReference>
<evidence type="ECO:0000256" key="1">
    <source>
        <dbReference type="HAMAP-Rule" id="MF_02215"/>
    </source>
</evidence>
<sequence length="217" mass="23349">MIAPIPDLSPTAAVSFAAVATINHLLAQEPWARKQLAVHAGKLAAIDTGAIAVRLRVDGIGMLETAPADVPANVTIRVKLSDLPLIAQNRERAFSYVKIEGDAEFANAISQLGKGLRWDAEHDLEKVLGPILATRVASGARDALAFARGSQQKLAENVAEYFLEEQPLLIRPANLVEYSTGVMRVRDDVERLAKRLAKLEKAHAAVQPLPPSPDVST</sequence>
<dbReference type="InterPro" id="IPR003033">
    <property type="entry name" value="SCP2_sterol-bd_dom"/>
</dbReference>
<dbReference type="GO" id="GO:0005737">
    <property type="term" value="C:cytoplasm"/>
    <property type="evidence" value="ECO:0007669"/>
    <property type="project" value="UniProtKB-SubCell"/>
</dbReference>
<accession>A0A1A7BU43</accession>
<keyword evidence="1" id="KW-0831">Ubiquinone biosynthesis</keyword>
<feature type="domain" description="SCP2" evidence="2">
    <location>
        <begin position="22"/>
        <end position="112"/>
    </location>
</feature>
<dbReference type="PANTHER" id="PTHR38693">
    <property type="entry name" value="UBIQUINONE BIOSYNTHESIS PROTEIN UBIJ"/>
    <property type="match status" value="1"/>
</dbReference>
<keyword evidence="1" id="KW-0963">Cytoplasm</keyword>
<dbReference type="UniPathway" id="UPA00232"/>
<comment type="similarity">
    <text evidence="1">Belongs to the UbiJ family.</text>
</comment>
<dbReference type="PANTHER" id="PTHR38693:SF1">
    <property type="entry name" value="UBIQUINONE BIOSYNTHESIS ACCESSORY FACTOR UBIJ"/>
    <property type="match status" value="1"/>
</dbReference>
<name>A0A1A7BU43_9BURK</name>
<dbReference type="Pfam" id="PF02036">
    <property type="entry name" value="SCP2"/>
    <property type="match status" value="1"/>
</dbReference>
<gene>
    <name evidence="1" type="primary">ubiJ</name>
    <name evidence="3" type="ORF">ASR47_1002127</name>
</gene>
<comment type="pathway">
    <text evidence="1">Cofactor biosynthesis; ubiquinone biosynthesis.</text>
</comment>
<dbReference type="AlphaFoldDB" id="A0A1A7BU43"/>
<keyword evidence="3" id="KW-0830">Ubiquinone</keyword>
<dbReference type="OrthoDB" id="8525483at2"/>